<evidence type="ECO:0000313" key="2">
    <source>
        <dbReference type="Proteomes" id="UP000307702"/>
    </source>
</evidence>
<name>A0A8H2JJG9_9GAMM</name>
<dbReference type="AlphaFoldDB" id="A0A8H2JJG9"/>
<organism evidence="1 2">
    <name type="scientific">Colwellia ponticola</name>
    <dbReference type="NCBI Taxonomy" id="2304625"/>
    <lineage>
        <taxon>Bacteria</taxon>
        <taxon>Pseudomonadati</taxon>
        <taxon>Pseudomonadota</taxon>
        <taxon>Gammaproteobacteria</taxon>
        <taxon>Alteromonadales</taxon>
        <taxon>Colwelliaceae</taxon>
        <taxon>Colwellia</taxon>
    </lineage>
</organism>
<dbReference type="SUPFAM" id="SSF49354">
    <property type="entry name" value="PapD-like"/>
    <property type="match status" value="1"/>
</dbReference>
<dbReference type="InterPro" id="IPR013783">
    <property type="entry name" value="Ig-like_fold"/>
</dbReference>
<proteinExistence type="predicted"/>
<comment type="caution">
    <text evidence="1">The sequence shown here is derived from an EMBL/GenBank/DDBJ whole genome shotgun (WGS) entry which is preliminary data.</text>
</comment>
<dbReference type="Gene3D" id="2.60.40.10">
    <property type="entry name" value="Immunoglobulins"/>
    <property type="match status" value="1"/>
</dbReference>
<dbReference type="InterPro" id="IPR008962">
    <property type="entry name" value="PapD-like_sf"/>
</dbReference>
<sequence length="283" mass="32576">MSTNKLFNISIKFLILALFFDMSKVYANLLITPTRIEFEQRDRSAKVSLVNTSQETKTYKVFWREQRQAVDGKYIPLIDNDNDFLSASSMIRYSPRQVTLQPGERQHIRLAVRKPKALAQGEYRSHLVFEAQPDRRNKENNPKKQAEMKIYINLAFSIPIIIRQGDLHTDTRLAKVKLITKEINGTNHIGASIYINNTSTSSTLGSLKVFFQKDEQSQEKKIGILNNVAIYPEVSNRIITIGFTNHDIENGIMRIEYQGSDNFKGTTFFNERVVVTQSDYKSE</sequence>
<dbReference type="OrthoDB" id="6658153at2"/>
<dbReference type="RefSeq" id="WP_138624048.1">
    <property type="nucleotide sequence ID" value="NZ_SZVP01000015.1"/>
</dbReference>
<keyword evidence="2" id="KW-1185">Reference proteome</keyword>
<reference evidence="1 2" key="1">
    <citation type="submission" date="2019-05" db="EMBL/GenBank/DDBJ databases">
        <title>Colwellia ponticola sp. nov., isolated from seawater.</title>
        <authorList>
            <person name="Yoon J.-H."/>
        </authorList>
    </citation>
    <scope>NUCLEOTIDE SEQUENCE [LARGE SCALE GENOMIC DNA]</scope>
    <source>
        <strain evidence="1 2">OISW-25</strain>
    </source>
</reference>
<dbReference type="Proteomes" id="UP000307702">
    <property type="component" value="Unassembled WGS sequence"/>
</dbReference>
<protein>
    <submittedName>
        <fullName evidence="1">Molecular chaperone</fullName>
    </submittedName>
</protein>
<evidence type="ECO:0000313" key="1">
    <source>
        <dbReference type="EMBL" id="TMM43112.1"/>
    </source>
</evidence>
<dbReference type="EMBL" id="SZVP01000015">
    <property type="protein sequence ID" value="TMM43112.1"/>
    <property type="molecule type" value="Genomic_DNA"/>
</dbReference>
<gene>
    <name evidence="1" type="ORF">FCS21_13355</name>
</gene>
<accession>A0A8H2JJG9</accession>